<reference evidence="2" key="1">
    <citation type="journal article" date="2010" name="Mol. Biosyst.">
        <title>Complete genome sequence and comparative analysis of Shewanella violacea, a psychrophilic and piezophilic bacterium from deep sea floor sediments.</title>
        <authorList>
            <person name="Aono E."/>
            <person name="Baba T."/>
            <person name="Ara T."/>
            <person name="Nishi T."/>
            <person name="Nakamichi T."/>
            <person name="Inamoto E."/>
            <person name="Toyonaga H."/>
            <person name="Hasegawa M."/>
            <person name="Takai Y."/>
            <person name="Okumura Y."/>
            <person name="Baba M."/>
            <person name="Tomita M."/>
            <person name="Kato C."/>
            <person name="Oshima T."/>
            <person name="Nakasone K."/>
            <person name="Mori H."/>
        </authorList>
    </citation>
    <scope>NUCLEOTIDE SEQUENCE [LARGE SCALE GENOMIC DNA]</scope>
    <source>
        <strain evidence="2">JCM 10179 / CIP 106290 / LMG 19151 / DSS12</strain>
    </source>
</reference>
<keyword evidence="2" id="KW-1185">Reference proteome</keyword>
<accession>D4ZG01</accession>
<organism evidence="1 2">
    <name type="scientific">Shewanella violacea (strain JCM 10179 / CIP 106290 / LMG 19151 / DSS12)</name>
    <dbReference type="NCBI Taxonomy" id="637905"/>
    <lineage>
        <taxon>Bacteria</taxon>
        <taxon>Pseudomonadati</taxon>
        <taxon>Pseudomonadota</taxon>
        <taxon>Gammaproteobacteria</taxon>
        <taxon>Alteromonadales</taxon>
        <taxon>Shewanellaceae</taxon>
        <taxon>Shewanella</taxon>
    </lineage>
</organism>
<gene>
    <name evidence="1" type="ordered locus">SVI_0629</name>
</gene>
<name>D4ZG01_SHEVD</name>
<evidence type="ECO:0000313" key="2">
    <source>
        <dbReference type="Proteomes" id="UP000002350"/>
    </source>
</evidence>
<evidence type="ECO:0000313" key="1">
    <source>
        <dbReference type="EMBL" id="BAJ00600.1"/>
    </source>
</evidence>
<dbReference type="HOGENOM" id="CLU_3398435_0_0_6"/>
<dbReference type="EMBL" id="AP011177">
    <property type="protein sequence ID" value="BAJ00600.1"/>
    <property type="molecule type" value="Genomic_DNA"/>
</dbReference>
<sequence>MLTYLAEIWHKSMPNSQFILIDFVRFPSIFK</sequence>
<dbReference type="KEGG" id="svo:SVI_0629"/>
<dbReference type="Proteomes" id="UP000002350">
    <property type="component" value="Chromosome"/>
</dbReference>
<dbReference type="AlphaFoldDB" id="D4ZG01"/>
<protein>
    <submittedName>
        <fullName evidence="1">Uncharacterized protein</fullName>
    </submittedName>
</protein>
<dbReference type="STRING" id="637905.SVI_0629"/>
<proteinExistence type="predicted"/>